<organism evidence="2 3">
    <name type="scientific">Solanum tuberosum</name>
    <name type="common">Potato</name>
    <dbReference type="NCBI Taxonomy" id="4113"/>
    <lineage>
        <taxon>Eukaryota</taxon>
        <taxon>Viridiplantae</taxon>
        <taxon>Streptophyta</taxon>
        <taxon>Embryophyta</taxon>
        <taxon>Tracheophyta</taxon>
        <taxon>Spermatophyta</taxon>
        <taxon>Magnoliopsida</taxon>
        <taxon>eudicotyledons</taxon>
        <taxon>Gunneridae</taxon>
        <taxon>Pentapetalae</taxon>
        <taxon>asterids</taxon>
        <taxon>lamiids</taxon>
        <taxon>Solanales</taxon>
        <taxon>Solanaceae</taxon>
        <taxon>Solanoideae</taxon>
        <taxon>Solaneae</taxon>
        <taxon>Solanum</taxon>
    </lineage>
</organism>
<evidence type="ECO:0000313" key="2">
    <source>
        <dbReference type="EMBL" id="KAH0754574.1"/>
    </source>
</evidence>
<protein>
    <submittedName>
        <fullName evidence="2">Uncharacterized protein</fullName>
    </submittedName>
</protein>
<feature type="region of interest" description="Disordered" evidence="1">
    <location>
        <begin position="1"/>
        <end position="23"/>
    </location>
</feature>
<proteinExistence type="predicted"/>
<name>A0ABQ7URV5_SOLTU</name>
<dbReference type="EMBL" id="JAIVGD010000018">
    <property type="protein sequence ID" value="KAH0754574.1"/>
    <property type="molecule type" value="Genomic_DNA"/>
</dbReference>
<dbReference type="Proteomes" id="UP000826656">
    <property type="component" value="Unassembled WGS sequence"/>
</dbReference>
<comment type="caution">
    <text evidence="2">The sequence shown here is derived from an EMBL/GenBank/DDBJ whole genome shotgun (WGS) entry which is preliminary data.</text>
</comment>
<sequence>MAKIQDIQVQQQEKDRPIWGSKARVPSQARSCMSKWPAEAISWKIARLAYEADVENQIIYQGSIVQLVGSSRTLPNMKH</sequence>
<keyword evidence="3" id="KW-1185">Reference proteome</keyword>
<evidence type="ECO:0000313" key="3">
    <source>
        <dbReference type="Proteomes" id="UP000826656"/>
    </source>
</evidence>
<reference evidence="2 3" key="1">
    <citation type="journal article" date="2021" name="bioRxiv">
        <title>Chromosome-scale and haplotype-resolved genome assembly of a tetraploid potato cultivar.</title>
        <authorList>
            <person name="Sun H."/>
            <person name="Jiao W.-B."/>
            <person name="Krause K."/>
            <person name="Campoy J.A."/>
            <person name="Goel M."/>
            <person name="Folz-Donahue K."/>
            <person name="Kukat C."/>
            <person name="Huettel B."/>
            <person name="Schneeberger K."/>
        </authorList>
    </citation>
    <scope>NUCLEOTIDE SEQUENCE [LARGE SCALE GENOMIC DNA]</scope>
    <source>
        <strain evidence="2">SolTubOtavaFocal</strain>
        <tissue evidence="2">Leaves</tissue>
    </source>
</reference>
<gene>
    <name evidence="2" type="ORF">KY290_024844</name>
</gene>
<accession>A0ABQ7URV5</accession>
<evidence type="ECO:0000256" key="1">
    <source>
        <dbReference type="SAM" id="MobiDB-lite"/>
    </source>
</evidence>